<organism evidence="2 3">
    <name type="scientific">Tulasnella calospora MUT 4182</name>
    <dbReference type="NCBI Taxonomy" id="1051891"/>
    <lineage>
        <taxon>Eukaryota</taxon>
        <taxon>Fungi</taxon>
        <taxon>Dikarya</taxon>
        <taxon>Basidiomycota</taxon>
        <taxon>Agaricomycotina</taxon>
        <taxon>Agaricomycetes</taxon>
        <taxon>Cantharellales</taxon>
        <taxon>Tulasnellaceae</taxon>
        <taxon>Tulasnella</taxon>
    </lineage>
</organism>
<feature type="non-terminal residue" evidence="2">
    <location>
        <position position="82"/>
    </location>
</feature>
<keyword evidence="3" id="KW-1185">Reference proteome</keyword>
<reference evidence="3" key="2">
    <citation type="submission" date="2015-01" db="EMBL/GenBank/DDBJ databases">
        <title>Evolutionary Origins and Diversification of the Mycorrhizal Mutualists.</title>
        <authorList>
            <consortium name="DOE Joint Genome Institute"/>
            <consortium name="Mycorrhizal Genomics Consortium"/>
            <person name="Kohler A."/>
            <person name="Kuo A."/>
            <person name="Nagy L.G."/>
            <person name="Floudas D."/>
            <person name="Copeland A."/>
            <person name="Barry K.W."/>
            <person name="Cichocki N."/>
            <person name="Veneault-Fourrey C."/>
            <person name="LaButti K."/>
            <person name="Lindquist E.A."/>
            <person name="Lipzen A."/>
            <person name="Lundell T."/>
            <person name="Morin E."/>
            <person name="Murat C."/>
            <person name="Riley R."/>
            <person name="Ohm R."/>
            <person name="Sun H."/>
            <person name="Tunlid A."/>
            <person name="Henrissat B."/>
            <person name="Grigoriev I.V."/>
            <person name="Hibbett D.S."/>
            <person name="Martin F."/>
        </authorList>
    </citation>
    <scope>NUCLEOTIDE SEQUENCE [LARGE SCALE GENOMIC DNA]</scope>
    <source>
        <strain evidence="3">MUT 4182</strain>
    </source>
</reference>
<dbReference type="Proteomes" id="UP000054248">
    <property type="component" value="Unassembled WGS sequence"/>
</dbReference>
<dbReference type="PANTHER" id="PTHR46791:SF5">
    <property type="entry name" value="CLR5 DOMAIN-CONTAINING PROTEIN-RELATED"/>
    <property type="match status" value="1"/>
</dbReference>
<feature type="domain" description="Integrase core" evidence="1">
    <location>
        <begin position="47"/>
        <end position="82"/>
    </location>
</feature>
<evidence type="ECO:0000313" key="2">
    <source>
        <dbReference type="EMBL" id="KIO17406.1"/>
    </source>
</evidence>
<dbReference type="STRING" id="1051891.A0A0C3Q365"/>
<reference evidence="2 3" key="1">
    <citation type="submission" date="2014-04" db="EMBL/GenBank/DDBJ databases">
        <authorList>
            <consortium name="DOE Joint Genome Institute"/>
            <person name="Kuo A."/>
            <person name="Girlanda M."/>
            <person name="Perotto S."/>
            <person name="Kohler A."/>
            <person name="Nagy L.G."/>
            <person name="Floudas D."/>
            <person name="Copeland A."/>
            <person name="Barry K.W."/>
            <person name="Cichocki N."/>
            <person name="Veneault-Fourrey C."/>
            <person name="LaButti K."/>
            <person name="Lindquist E.A."/>
            <person name="Lipzen A."/>
            <person name="Lundell T."/>
            <person name="Morin E."/>
            <person name="Murat C."/>
            <person name="Sun H."/>
            <person name="Tunlid A."/>
            <person name="Henrissat B."/>
            <person name="Grigoriev I.V."/>
            <person name="Hibbett D.S."/>
            <person name="Martin F."/>
            <person name="Nordberg H.P."/>
            <person name="Cantor M.N."/>
            <person name="Hua S.X."/>
        </authorList>
    </citation>
    <scope>NUCLEOTIDE SEQUENCE [LARGE SCALE GENOMIC DNA]</scope>
    <source>
        <strain evidence="2 3">MUT 4182</strain>
    </source>
</reference>
<feature type="non-terminal residue" evidence="2">
    <location>
        <position position="1"/>
    </location>
</feature>
<sequence>SGLQYIMGFIRRCGLHIQRIRVKDSMKRVDGPGRAIRRCIKIKRRYYKVPRPNALWHCDGHHKLIKWGFVIHGFVDGYCRTV</sequence>
<dbReference type="EMBL" id="KN823388">
    <property type="protein sequence ID" value="KIO17406.1"/>
    <property type="molecule type" value="Genomic_DNA"/>
</dbReference>
<evidence type="ECO:0000259" key="1">
    <source>
        <dbReference type="Pfam" id="PF24764"/>
    </source>
</evidence>
<gene>
    <name evidence="2" type="ORF">M407DRAFT_53113</name>
</gene>
<dbReference type="PANTHER" id="PTHR46791">
    <property type="entry name" value="EXPRESSED PROTEIN"/>
    <property type="match status" value="1"/>
</dbReference>
<dbReference type="HOGENOM" id="CLU_177206_0_0_1"/>
<name>A0A0C3Q365_9AGAM</name>
<dbReference type="Pfam" id="PF24764">
    <property type="entry name" value="rva_4"/>
    <property type="match status" value="1"/>
</dbReference>
<protein>
    <recommendedName>
        <fullName evidence="1">Integrase core domain-containing protein</fullName>
    </recommendedName>
</protein>
<dbReference type="AlphaFoldDB" id="A0A0C3Q365"/>
<evidence type="ECO:0000313" key="3">
    <source>
        <dbReference type="Proteomes" id="UP000054248"/>
    </source>
</evidence>
<proteinExistence type="predicted"/>
<accession>A0A0C3Q365</accession>
<dbReference type="InterPro" id="IPR058913">
    <property type="entry name" value="Integrase_dom_put"/>
</dbReference>
<dbReference type="OrthoDB" id="2686689at2759"/>